<proteinExistence type="predicted"/>
<comment type="caution">
    <text evidence="1">The sequence shown here is derived from an EMBL/GenBank/DDBJ whole genome shotgun (WGS) entry which is preliminary data.</text>
</comment>
<evidence type="ECO:0000313" key="2">
    <source>
        <dbReference type="Proteomes" id="UP001590951"/>
    </source>
</evidence>
<dbReference type="EMBL" id="JBHFEH010000003">
    <property type="protein sequence ID" value="KAL2058164.1"/>
    <property type="molecule type" value="Genomic_DNA"/>
</dbReference>
<accession>A0ABR4BK16</accession>
<evidence type="ECO:0000313" key="1">
    <source>
        <dbReference type="EMBL" id="KAL2058164.1"/>
    </source>
</evidence>
<evidence type="ECO:0008006" key="3">
    <source>
        <dbReference type="Google" id="ProtNLM"/>
    </source>
</evidence>
<gene>
    <name evidence="1" type="ORF">ABVK25_001782</name>
</gene>
<keyword evidence="2" id="KW-1185">Reference proteome</keyword>
<name>A0ABR4BK16_9LECA</name>
<reference evidence="1 2" key="1">
    <citation type="submission" date="2024-09" db="EMBL/GenBank/DDBJ databases">
        <title>Rethinking Asexuality: The Enigmatic Case of Functional Sexual Genes in Lepraria (Stereocaulaceae).</title>
        <authorList>
            <person name="Doellman M."/>
            <person name="Sun Y."/>
            <person name="Barcenas-Pena A."/>
            <person name="Lumbsch H.T."/>
            <person name="Grewe F."/>
        </authorList>
    </citation>
    <scope>NUCLEOTIDE SEQUENCE [LARGE SCALE GENOMIC DNA]</scope>
    <source>
        <strain evidence="1 2">Grewe 0041</strain>
    </source>
</reference>
<sequence>MAVSYGFGGGDVVTVGNLAWNVYKSCRAAPESFRNISLEVLSLYDFLKEAEETIFKSPLPPQSQARLKTVGDVCRSVLGDLKDLVDKHQSLGTQSKRTWDRGHLPCLKTRLTLLIPTPPSTPQTSVERRLDKFLQDVRNGKREPSIVSPQTLDGLSPDDKEVWRTIRKELEDIGITVADFDANKAFIFEWFTNTVKAGAFQEEEMPSPSDLTCTSKVQSRVRSLSSFKIDESNLDTTSGVDVPLVSAKHKKNDFKSLASKQKAAASNITRQISRIAILIAALSRPKKRLSAAVDKKDVFEVRKILSTPASPRALNERSLCKKLYVASSLGRLDLTEVIVYAGVDLNPTQINVGFVPPLMPAVEFQNESMAR</sequence>
<dbReference type="Proteomes" id="UP001590951">
    <property type="component" value="Unassembled WGS sequence"/>
</dbReference>
<protein>
    <recommendedName>
        <fullName evidence="3">Fungal N-terminal domain-containing protein</fullName>
    </recommendedName>
</protein>
<organism evidence="1 2">
    <name type="scientific">Lepraria finkii</name>
    <dbReference type="NCBI Taxonomy" id="1340010"/>
    <lineage>
        <taxon>Eukaryota</taxon>
        <taxon>Fungi</taxon>
        <taxon>Dikarya</taxon>
        <taxon>Ascomycota</taxon>
        <taxon>Pezizomycotina</taxon>
        <taxon>Lecanoromycetes</taxon>
        <taxon>OSLEUM clade</taxon>
        <taxon>Lecanoromycetidae</taxon>
        <taxon>Lecanorales</taxon>
        <taxon>Lecanorineae</taxon>
        <taxon>Stereocaulaceae</taxon>
        <taxon>Lepraria</taxon>
    </lineage>
</organism>